<proteinExistence type="predicted"/>
<feature type="region of interest" description="Disordered" evidence="1">
    <location>
        <begin position="78"/>
        <end position="115"/>
    </location>
</feature>
<dbReference type="AlphaFoldDB" id="A0A2P4Z182"/>
<feature type="compositionally biased region" description="Pro residues" evidence="1">
    <location>
        <begin position="99"/>
        <end position="111"/>
    </location>
</feature>
<dbReference type="EMBL" id="JIBK01000023">
    <property type="protein sequence ID" value="POM83766.1"/>
    <property type="molecule type" value="Genomic_DNA"/>
</dbReference>
<sequence>MKFPRLLMNLCIAIGLFSYFIAYPDHKIELINEKYDEFSLLQMNIPQRLSGLFGRCRRVFSVGGHKANGIDFSTFDGTLPRSTSSPRRNIRGVNCPMQGSPPPLPKKPPVGDPYSIRVPALPTSHTIKRVNEST</sequence>
<dbReference type="Proteomes" id="UP000236928">
    <property type="component" value="Unassembled WGS sequence"/>
</dbReference>
<evidence type="ECO:0000313" key="2">
    <source>
        <dbReference type="EMBL" id="POM83766.1"/>
    </source>
</evidence>
<reference evidence="2 3" key="1">
    <citation type="submission" date="2014-04" db="EMBL/GenBank/DDBJ databases">
        <title>Comparative Genomics of Cryptosporidium Species.</title>
        <authorList>
            <person name="Silva J.C."/>
            <person name="Su Q."/>
            <person name="Chalmers R."/>
            <person name="Chibucos M.C."/>
            <person name="Elwin K."/>
            <person name="Godinez A."/>
            <person name="Guo F."/>
            <person name="Huynh K."/>
            <person name="Orvis J."/>
            <person name="Ott S."/>
            <person name="Sadzewicz L."/>
            <person name="Sengamalay N."/>
            <person name="Shetty A."/>
            <person name="Sun M."/>
            <person name="Tallon L."/>
            <person name="Xiao L."/>
            <person name="Zhang H."/>
            <person name="Fraser C.M."/>
            <person name="Zhu G."/>
            <person name="Kissinger J."/>
            <person name="Widmer G."/>
        </authorList>
    </citation>
    <scope>NUCLEOTIDE SEQUENCE [LARGE SCALE GENOMIC DNA]</scope>
    <source>
        <strain evidence="2 3">UKMEL1</strain>
    </source>
</reference>
<dbReference type="VEuPathDB" id="CryptoDB:CmeUKMEL1_09035"/>
<comment type="caution">
    <text evidence="2">The sequence shown here is derived from an EMBL/GenBank/DDBJ whole genome shotgun (WGS) entry which is preliminary data.</text>
</comment>
<evidence type="ECO:0000313" key="3">
    <source>
        <dbReference type="Proteomes" id="UP000236928"/>
    </source>
</evidence>
<evidence type="ECO:0000256" key="1">
    <source>
        <dbReference type="SAM" id="MobiDB-lite"/>
    </source>
</evidence>
<name>A0A2P4Z182_9CRYT</name>
<accession>A0A2P4Z182</accession>
<organism evidence="2 3">
    <name type="scientific">Cryptosporidium meleagridis</name>
    <dbReference type="NCBI Taxonomy" id="93969"/>
    <lineage>
        <taxon>Eukaryota</taxon>
        <taxon>Sar</taxon>
        <taxon>Alveolata</taxon>
        <taxon>Apicomplexa</taxon>
        <taxon>Conoidasida</taxon>
        <taxon>Coccidia</taxon>
        <taxon>Eucoccidiorida</taxon>
        <taxon>Eimeriorina</taxon>
        <taxon>Cryptosporidiidae</taxon>
        <taxon>Cryptosporidium</taxon>
    </lineage>
</organism>
<gene>
    <name evidence="2" type="ORF">CmeUKMEL1_09035</name>
</gene>
<dbReference type="OrthoDB" id="344246at2759"/>
<protein>
    <submittedName>
        <fullName evidence="2">Uncharacterized protein</fullName>
    </submittedName>
</protein>
<keyword evidence="3" id="KW-1185">Reference proteome</keyword>